<name>C7RBS2_KANKD</name>
<dbReference type="STRING" id="523791.Kkor_1298"/>
<keyword evidence="2" id="KW-1185">Reference proteome</keyword>
<dbReference type="EMBL" id="CP001707">
    <property type="protein sequence ID" value="ACV26714.1"/>
    <property type="molecule type" value="Genomic_DNA"/>
</dbReference>
<dbReference type="InParanoid" id="C7RBS2"/>
<dbReference type="KEGG" id="kko:Kkor_1298"/>
<dbReference type="HOGENOM" id="CLU_3200863_0_0_6"/>
<proteinExistence type="predicted"/>
<sequence>MGGCLPIIQYVENLQLDTMSYSDAACSQIFLFSPPPYFPLIKPPI</sequence>
<evidence type="ECO:0000313" key="1">
    <source>
        <dbReference type="EMBL" id="ACV26714.1"/>
    </source>
</evidence>
<organism evidence="1 2">
    <name type="scientific">Kangiella koreensis (strain DSM 16069 / JCM 12317 / KCTC 12182 / SW-125)</name>
    <dbReference type="NCBI Taxonomy" id="523791"/>
    <lineage>
        <taxon>Bacteria</taxon>
        <taxon>Pseudomonadati</taxon>
        <taxon>Pseudomonadota</taxon>
        <taxon>Gammaproteobacteria</taxon>
        <taxon>Kangiellales</taxon>
        <taxon>Kangiellaceae</taxon>
        <taxon>Kangiella</taxon>
    </lineage>
</organism>
<evidence type="ECO:0000313" key="2">
    <source>
        <dbReference type="Proteomes" id="UP000001231"/>
    </source>
</evidence>
<accession>C7RBS2</accession>
<gene>
    <name evidence="1" type="ordered locus">Kkor_1298</name>
</gene>
<dbReference type="AlphaFoldDB" id="C7RBS2"/>
<protein>
    <submittedName>
        <fullName evidence="1">Uncharacterized protein</fullName>
    </submittedName>
</protein>
<reference evidence="1 2" key="1">
    <citation type="journal article" date="2009" name="Stand. Genomic Sci.">
        <title>Complete genome sequence of Kangiella koreensis type strain (SW-125).</title>
        <authorList>
            <person name="Han C."/>
            <person name="Sikorski J."/>
            <person name="Lapidus A."/>
            <person name="Nolan M."/>
            <person name="Glavina Del Rio T."/>
            <person name="Tice H."/>
            <person name="Cheng J.F."/>
            <person name="Lucas S."/>
            <person name="Chen F."/>
            <person name="Copeland A."/>
            <person name="Ivanova N."/>
            <person name="Mavromatis K."/>
            <person name="Ovchinnikova G."/>
            <person name="Pati A."/>
            <person name="Bruce D."/>
            <person name="Goodwin L."/>
            <person name="Pitluck S."/>
            <person name="Chen A."/>
            <person name="Palaniappan K."/>
            <person name="Land M."/>
            <person name="Hauser L."/>
            <person name="Chang Y.J."/>
            <person name="Jeffries C.D."/>
            <person name="Chain P."/>
            <person name="Saunders E."/>
            <person name="Brettin T."/>
            <person name="Goker M."/>
            <person name="Tindall B.J."/>
            <person name="Bristow J."/>
            <person name="Eisen J.A."/>
            <person name="Markowitz V."/>
            <person name="Hugenholtz P."/>
            <person name="Kyrpides N.C."/>
            <person name="Klenk H.P."/>
            <person name="Detter J.C."/>
        </authorList>
    </citation>
    <scope>NUCLEOTIDE SEQUENCE [LARGE SCALE GENOMIC DNA]</scope>
    <source>
        <strain evidence="2">DSM 16069 / KCTC 12182 / SW-125</strain>
    </source>
</reference>
<dbReference type="Proteomes" id="UP000001231">
    <property type="component" value="Chromosome"/>
</dbReference>